<protein>
    <submittedName>
        <fullName evidence="7">Type IV secretion system protein</fullName>
    </submittedName>
</protein>
<accession>A0ABW8IHV7</accession>
<gene>
    <name evidence="7" type="ORF">ISP18_09205</name>
</gene>
<sequence length="366" mass="38810">MSPNLSDFVYFSLVNSYLKSQIAHFQQDVLGRMALWAATFALVLVTLWVTIQGYRMITGQSREPMMAMVGNMAKIVFIVSIATSLAASGNAIQQLLTTDLAQHINYLLTGSSTSPDELIDQNLAKTQVALAAIDVVQVSPTDVETTGAKARATLLATFGTASPPMVAGAMLLLYQFAIALFIGLGPLFILCLIFDQTKELFRKWLMYGIGTLFSMAMLAVVTSIAMRLCLAVTEALWSANVINNFTGYGSEGLSSLALQQGGIGLLMTALIISVPPMAGMFFMGTMGNFSPYSVFGGGFNKPGPKGQPPGAWGGYSLPPNVASGQTSSSKQSETGFNNPSLGVRASGNALAPSKDEIKPYNPPQGN</sequence>
<feature type="transmembrane region" description="Helical" evidence="6">
    <location>
        <begin position="33"/>
        <end position="51"/>
    </location>
</feature>
<feature type="transmembrane region" description="Helical" evidence="6">
    <location>
        <begin position="263"/>
        <end position="283"/>
    </location>
</feature>
<evidence type="ECO:0000256" key="3">
    <source>
        <dbReference type="ARBA" id="ARBA00022989"/>
    </source>
</evidence>
<keyword evidence="2 6" id="KW-0812">Transmembrane</keyword>
<evidence type="ECO:0000256" key="4">
    <source>
        <dbReference type="ARBA" id="ARBA00023136"/>
    </source>
</evidence>
<keyword evidence="8" id="KW-1185">Reference proteome</keyword>
<dbReference type="EMBL" id="JADIKI010000022">
    <property type="protein sequence ID" value="MFK2854765.1"/>
    <property type="molecule type" value="Genomic_DNA"/>
</dbReference>
<keyword evidence="4 6" id="KW-0472">Membrane</keyword>
<evidence type="ECO:0000313" key="7">
    <source>
        <dbReference type="EMBL" id="MFK2854765.1"/>
    </source>
</evidence>
<dbReference type="Pfam" id="PF04610">
    <property type="entry name" value="TrbL"/>
    <property type="match status" value="1"/>
</dbReference>
<proteinExistence type="predicted"/>
<feature type="transmembrane region" description="Helical" evidence="6">
    <location>
        <begin position="205"/>
        <end position="226"/>
    </location>
</feature>
<feature type="region of interest" description="Disordered" evidence="5">
    <location>
        <begin position="306"/>
        <end position="366"/>
    </location>
</feature>
<evidence type="ECO:0000256" key="6">
    <source>
        <dbReference type="SAM" id="Phobius"/>
    </source>
</evidence>
<feature type="transmembrane region" description="Helical" evidence="6">
    <location>
        <begin position="172"/>
        <end position="193"/>
    </location>
</feature>
<organism evidence="7 8">
    <name type="scientific">Dyella humi</name>
    <dbReference type="NCBI Taxonomy" id="1770547"/>
    <lineage>
        <taxon>Bacteria</taxon>
        <taxon>Pseudomonadati</taxon>
        <taxon>Pseudomonadota</taxon>
        <taxon>Gammaproteobacteria</taxon>
        <taxon>Lysobacterales</taxon>
        <taxon>Rhodanobacteraceae</taxon>
        <taxon>Dyella</taxon>
    </lineage>
</organism>
<feature type="transmembrane region" description="Helical" evidence="6">
    <location>
        <begin position="72"/>
        <end position="92"/>
    </location>
</feature>
<comment type="subcellular location">
    <subcellularLocation>
        <location evidence="1">Membrane</location>
        <topology evidence="1">Multi-pass membrane protein</topology>
    </subcellularLocation>
</comment>
<reference evidence="7 8" key="1">
    <citation type="submission" date="2020-10" db="EMBL/GenBank/DDBJ databases">
        <title>Phylogeny of dyella-like bacteria.</title>
        <authorList>
            <person name="Fu J."/>
        </authorList>
    </citation>
    <scope>NUCLEOTIDE SEQUENCE [LARGE SCALE GENOMIC DNA]</scope>
    <source>
        <strain evidence="7 8">DHG40</strain>
    </source>
</reference>
<evidence type="ECO:0000256" key="2">
    <source>
        <dbReference type="ARBA" id="ARBA00022692"/>
    </source>
</evidence>
<keyword evidence="3 6" id="KW-1133">Transmembrane helix</keyword>
<feature type="compositionally biased region" description="Polar residues" evidence="5">
    <location>
        <begin position="322"/>
        <end position="340"/>
    </location>
</feature>
<evidence type="ECO:0000256" key="5">
    <source>
        <dbReference type="SAM" id="MobiDB-lite"/>
    </source>
</evidence>
<dbReference type="InterPro" id="IPR007688">
    <property type="entry name" value="Conjugal_tfr_TrbL/VirB6"/>
</dbReference>
<comment type="caution">
    <text evidence="7">The sequence shown here is derived from an EMBL/GenBank/DDBJ whole genome shotgun (WGS) entry which is preliminary data.</text>
</comment>
<dbReference type="Proteomes" id="UP001620409">
    <property type="component" value="Unassembled WGS sequence"/>
</dbReference>
<evidence type="ECO:0000256" key="1">
    <source>
        <dbReference type="ARBA" id="ARBA00004141"/>
    </source>
</evidence>
<name>A0ABW8IHV7_9GAMM</name>
<evidence type="ECO:0000313" key="8">
    <source>
        <dbReference type="Proteomes" id="UP001620409"/>
    </source>
</evidence>